<dbReference type="GO" id="GO:0042575">
    <property type="term" value="C:DNA polymerase complex"/>
    <property type="evidence" value="ECO:0007669"/>
    <property type="project" value="UniProtKB-ARBA"/>
</dbReference>
<dbReference type="Gene3D" id="3.10.10.10">
    <property type="entry name" value="HIV Type 1 Reverse Transcriptase, subunit A, domain 1"/>
    <property type="match status" value="1"/>
</dbReference>
<evidence type="ECO:0000256" key="2">
    <source>
        <dbReference type="SAM" id="Coils"/>
    </source>
</evidence>
<feature type="compositionally biased region" description="Low complexity" evidence="3">
    <location>
        <begin position="3275"/>
        <end position="3289"/>
    </location>
</feature>
<evidence type="ECO:0000256" key="4">
    <source>
        <dbReference type="SAM" id="Phobius"/>
    </source>
</evidence>
<dbReference type="SMART" id="SM00343">
    <property type="entry name" value="ZnF_C2HC"/>
    <property type="match status" value="2"/>
</dbReference>
<keyword evidence="4" id="KW-0812">Transmembrane</keyword>
<keyword evidence="1" id="KW-0862">Zinc</keyword>
<dbReference type="EMBL" id="CAJEWN010000185">
    <property type="protein sequence ID" value="CAD2171519.1"/>
    <property type="molecule type" value="Genomic_DNA"/>
</dbReference>
<dbReference type="InterPro" id="IPR036397">
    <property type="entry name" value="RNaseH_sf"/>
</dbReference>
<feature type="transmembrane region" description="Helical" evidence="4">
    <location>
        <begin position="2755"/>
        <end position="2774"/>
    </location>
</feature>
<gene>
    <name evidence="7" type="ORF">MENT_LOCUS23014</name>
</gene>
<dbReference type="InterPro" id="IPR043128">
    <property type="entry name" value="Rev_trsase/Diguanyl_cyclase"/>
</dbReference>
<reference evidence="7 8" key="1">
    <citation type="submission" date="2020-08" db="EMBL/GenBank/DDBJ databases">
        <authorList>
            <person name="Koutsovoulos G."/>
            <person name="Danchin GJ E."/>
        </authorList>
    </citation>
    <scope>NUCLEOTIDE SEQUENCE [LARGE SCALE GENOMIC DNA]</scope>
</reference>
<dbReference type="InterPro" id="IPR009878">
    <property type="entry name" value="Phlebovirus_G2_fusion"/>
</dbReference>
<dbReference type="GO" id="GO:0008270">
    <property type="term" value="F:zinc ion binding"/>
    <property type="evidence" value="ECO:0007669"/>
    <property type="project" value="UniProtKB-KW"/>
</dbReference>
<protein>
    <submittedName>
        <fullName evidence="7">Uncharacterized protein</fullName>
    </submittedName>
</protein>
<feature type="domain" description="CCHC-type" evidence="5">
    <location>
        <begin position="424"/>
        <end position="440"/>
    </location>
</feature>
<dbReference type="InterPro" id="IPR001584">
    <property type="entry name" value="Integrase_cat-core"/>
</dbReference>
<dbReference type="PROSITE" id="PS50994">
    <property type="entry name" value="INTEGRASE"/>
    <property type="match status" value="1"/>
</dbReference>
<dbReference type="Gene3D" id="3.30.70.270">
    <property type="match status" value="1"/>
</dbReference>
<keyword evidence="4" id="KW-0472">Membrane</keyword>
<feature type="transmembrane region" description="Helical" evidence="4">
    <location>
        <begin position="2022"/>
        <end position="2045"/>
    </location>
</feature>
<feature type="transmembrane region" description="Helical" evidence="4">
    <location>
        <begin position="1893"/>
        <end position="1912"/>
    </location>
</feature>
<dbReference type="InterPro" id="IPR012337">
    <property type="entry name" value="RNaseH-like_sf"/>
</dbReference>
<feature type="transmembrane region" description="Helical" evidence="4">
    <location>
        <begin position="2590"/>
        <end position="2609"/>
    </location>
</feature>
<keyword evidence="1" id="KW-0863">Zinc-finger</keyword>
<organism evidence="7 8">
    <name type="scientific">Meloidogyne enterolobii</name>
    <name type="common">Root-knot nematode worm</name>
    <name type="synonym">Meloidogyne mayaguensis</name>
    <dbReference type="NCBI Taxonomy" id="390850"/>
    <lineage>
        <taxon>Eukaryota</taxon>
        <taxon>Metazoa</taxon>
        <taxon>Ecdysozoa</taxon>
        <taxon>Nematoda</taxon>
        <taxon>Chromadorea</taxon>
        <taxon>Rhabditida</taxon>
        <taxon>Tylenchina</taxon>
        <taxon>Tylenchomorpha</taxon>
        <taxon>Tylenchoidea</taxon>
        <taxon>Meloidogynidae</taxon>
        <taxon>Meloidogyninae</taxon>
        <taxon>Meloidogyne</taxon>
    </lineage>
</organism>
<evidence type="ECO:0000313" key="7">
    <source>
        <dbReference type="EMBL" id="CAD2171519.1"/>
    </source>
</evidence>
<dbReference type="InterPro" id="IPR001878">
    <property type="entry name" value="Znf_CCHC"/>
</dbReference>
<evidence type="ECO:0000259" key="6">
    <source>
        <dbReference type="PROSITE" id="PS50994"/>
    </source>
</evidence>
<accession>A0A6V7V9C1</accession>
<evidence type="ECO:0000313" key="8">
    <source>
        <dbReference type="Proteomes" id="UP000580250"/>
    </source>
</evidence>
<dbReference type="Proteomes" id="UP000580250">
    <property type="component" value="Unassembled WGS sequence"/>
</dbReference>
<dbReference type="PANTHER" id="PTHR47331">
    <property type="entry name" value="PHD-TYPE DOMAIN-CONTAINING PROTEIN"/>
    <property type="match status" value="1"/>
</dbReference>
<dbReference type="SUPFAM" id="SSF53098">
    <property type="entry name" value="Ribonuclease H-like"/>
    <property type="match status" value="1"/>
</dbReference>
<dbReference type="InterPro" id="IPR008737">
    <property type="entry name" value="DUF1758"/>
</dbReference>
<dbReference type="Pfam" id="PF05380">
    <property type="entry name" value="Peptidase_A17"/>
    <property type="match status" value="1"/>
</dbReference>
<dbReference type="PANTHER" id="PTHR47331:SF1">
    <property type="entry name" value="GAG-LIKE PROTEIN"/>
    <property type="match status" value="1"/>
</dbReference>
<keyword evidence="2" id="KW-0175">Coiled coil</keyword>
<feature type="domain" description="Integrase catalytic" evidence="6">
    <location>
        <begin position="1502"/>
        <end position="1680"/>
    </location>
</feature>
<feature type="region of interest" description="Disordered" evidence="3">
    <location>
        <begin position="3254"/>
        <end position="3293"/>
    </location>
</feature>
<dbReference type="Gene3D" id="1.10.340.70">
    <property type="match status" value="1"/>
</dbReference>
<dbReference type="SUPFAM" id="SSF56672">
    <property type="entry name" value="DNA/RNA polymerases"/>
    <property type="match status" value="1"/>
</dbReference>
<dbReference type="Pfam" id="PF07245">
    <property type="entry name" value="Phlebovirus_G2"/>
    <property type="match status" value="1"/>
</dbReference>
<evidence type="ECO:0000256" key="3">
    <source>
        <dbReference type="SAM" id="MobiDB-lite"/>
    </source>
</evidence>
<proteinExistence type="predicted"/>
<dbReference type="GO" id="GO:0003676">
    <property type="term" value="F:nucleic acid binding"/>
    <property type="evidence" value="ECO:0007669"/>
    <property type="project" value="InterPro"/>
</dbReference>
<dbReference type="Pfam" id="PF18701">
    <property type="entry name" value="DUF5641"/>
    <property type="match status" value="1"/>
</dbReference>
<feature type="region of interest" description="Disordered" evidence="3">
    <location>
        <begin position="342"/>
        <end position="384"/>
    </location>
</feature>
<dbReference type="Pfam" id="PF03564">
    <property type="entry name" value="DUF1759"/>
    <property type="match status" value="1"/>
</dbReference>
<evidence type="ECO:0000256" key="1">
    <source>
        <dbReference type="PROSITE-ProRule" id="PRU00047"/>
    </source>
</evidence>
<feature type="coiled-coil region" evidence="2">
    <location>
        <begin position="3156"/>
        <end position="3190"/>
    </location>
</feature>
<evidence type="ECO:0000259" key="5">
    <source>
        <dbReference type="PROSITE" id="PS50158"/>
    </source>
</evidence>
<name>A0A6V7V9C1_MELEN</name>
<dbReference type="InterPro" id="IPR041588">
    <property type="entry name" value="Integrase_H2C2"/>
</dbReference>
<dbReference type="Gene3D" id="3.30.420.10">
    <property type="entry name" value="Ribonuclease H-like superfamily/Ribonuclease H"/>
    <property type="match status" value="1"/>
</dbReference>
<dbReference type="Pfam" id="PF17921">
    <property type="entry name" value="Integrase_H2C2"/>
    <property type="match status" value="1"/>
</dbReference>
<dbReference type="InterPro" id="IPR040676">
    <property type="entry name" value="DUF5641"/>
</dbReference>
<comment type="caution">
    <text evidence="7">The sequence shown here is derived from an EMBL/GenBank/DDBJ whole genome shotgun (WGS) entry which is preliminary data.</text>
</comment>
<dbReference type="InterPro" id="IPR043502">
    <property type="entry name" value="DNA/RNA_pol_sf"/>
</dbReference>
<dbReference type="PROSITE" id="PS50158">
    <property type="entry name" value="ZF_CCHC"/>
    <property type="match status" value="1"/>
</dbReference>
<dbReference type="Gene3D" id="2.60.98.50">
    <property type="match status" value="1"/>
</dbReference>
<dbReference type="InterPro" id="IPR008042">
    <property type="entry name" value="Retrotrans_Pao"/>
</dbReference>
<dbReference type="Pfam" id="PF05585">
    <property type="entry name" value="DUF1758"/>
    <property type="match status" value="1"/>
</dbReference>
<dbReference type="Gene3D" id="2.60.40.3770">
    <property type="match status" value="1"/>
</dbReference>
<dbReference type="InterPro" id="IPR005312">
    <property type="entry name" value="DUF1759"/>
</dbReference>
<sequence length="3363" mass="378203">MASSGSLRRQLGLALKALRDQLIPALQALTPAEGELQNQDTLRAARFHLSRALVRVDDLHVRWTELIDTLGGEALEHEERAYQEFSPRAAGDHDQEYNHFMDMAERARGVINEIDYLLEEASVSSGQGSQATLIDQSEHDYEQKTQNVKSEHNNNFHPIEVRLPELKMDPFNGDPKKWPTFWQMFSTNIDRRPMDNIRKMSYLLTFLQGPAKDLVAGFVLTNENYDRALDLLKSRYGNSRAITEALEAELMNLNPPNESSYSLRAFVDSVERICRQLEAFGTMDQSPFVSTVIKTKLPQSIVAKLIEKERDSQVRWDSARLRKELSNLVEISEEVKRCSQVKAKPQGGPIVPPSHQRNDQRPRPGHTEQFRSFGAQSRPIQGRQLPPRGKKLCSLCNGGVHFPSECPRYTTPQARFQRLKEQNRCVRCLGEGHYARECPSSRICAQCQGNHHVLVCTRNLNNNQKSRAPVRNNYPSKKQTTQIVLAKEPSPATGSNRVYSVPTQAKQVSGAAPVQTNTMNTVAFANLRKKPSAYLMTRKIAISNPRNPNKGILAYAFFDPGSQLSYITQDLVNQIRPPQISQDDVEIHGFGGTIRDPIRIRSPSYAVSVQREDGGWEEMELNWTKEISTPFEMAQWASEMPRKAIELKEIQQAIKFSSEVPGIMLGTRHFWKYFQSRTEVAPGLFVIQTSFGPVVGGETDMSPQGGRPSHTLSVVSKTNEDQMPPANLVEEFWNLEGIGIKENPSADDDQIAMNQLNSSISQDKDNRYLVSWIWREPRQVLPSNYRMVYSRLCSTYGSLNQSPDLLNKYHQIFQDYLDKGMIEPAHRNPDGQEHYLAHHAVITHKVRPVFDASAHPKGQPSLNDCLLRGPVLLPELVGLLLRFRLPKFIATADLESAFLMVGLHQTDREFAKFLWVKDPSTPPLANNIQVYRFTRVAFGVTCSPFLLAGVIRHHLKKYSPGLGEEMIDSLYVDNLHLGAESWSELLSKCKEAKRIFLEAKMNLREFASNSLESMSALPAEDHLGKPEAKVLGMNWDTLKDDLGVQWPKESVQPRSTRRTVLSALAGIFDPLGLISPAILPAKIFFQQLWDEEHDWDTPLSKMEQKIWEEFIKGWQIPEIRLPRRVLSSPYEEIQLHTFVDASSSAYAAAVYLRSESKHRFQANLIFSKNRLKPKKGGKTLTIPRMELIAILIGVRASEYVQRELKLTVSQTHIWSDSQIALSWVKSQQPQPTFVQRRLDEIRSHEGNIFHYVRTDSNPADVATRGISPAELKLQKLWWYGPNWLTQPESEWPSELEFKPEDISPTEENLKSVCLASQTKLKEIPPNPLLKRFSSWSKTLRTMAYVLRFISRTSRREGPSFTLISKTGPFKASDYNLAEIYLIRWEQAECAEELSKFRSSPDSQGVRRLQTRITNSQGPKGLVHPTLLPKHSEVGKLIISHIHHNLCHGGVSWTLTEYLNQYWQPGARMAVRKVVMNCPSCRKMNSYKYALPTMPPLPSDRVQQRRPFQSIGVDYAGPTLTKIQEVNVKCWLVLITCLTTGAVYLEPTLDLTAASFLNVFRRFISRRGRPDRVLSDNGRNFVLAERAIRFALASHSAESRIEWKFIPSLSPWAGGIYERMVGMAKNCFKRSLGKRILPYDQLATFTAEVEATLNTRPLTHTSDEEGEILPLRPIDFIQPGAILHCDPLSPEQDKPRPLPHEQLIAWWKATLENLDNLWVRWRKEYLVTLRDRSKWEHVGPRLQIHSAPKLGEVVLVENLMQPRNEWTLAKIVELNGHPGPVRSVKLLMPNGRISTRPVNKIFPLEASPVNLETEKEPPAVEQANPQDEPVVSEEPPIQREGSTVTPEQKEFRTEPQALEYPQESVQKENKKIEKSVSKHAMITRRRAKLAQAQLTLGVIFLLSLLTAVGNLAAPICDGCPSCKGCLVHCSKAGVSIFAPDKISKIHICCPGSCSVLPGQKEITHYLPKDVLVNDYTCHANFWDTNHEEPFEATAKCDAFDPCQLVNCYFCLDLLANPSCDFKMFLFVFVSIAFPSFLILSCLCGALQRIFGPFRALLGIFRFLNRWGTRSGELAVDKGRRVLTSKKALIKERAHGAKKKIQKESKKLREASLARLAKYGITLIIFVLTSHLASSDTISVMSESENCRINNNTRICSVSSSTTLTLLPAGQPTNLLIKDEKGEILGALTFSLLSLTLNCNPKTLAFLRSYRINTRSVWRCPTTGSCTGSFCSNVGANTHVPEVVEVMKEPGASGCKESSALWSKGCGLPTASCHFYRWYAIPTSLDLFELFSCPTWDFNIKAMFQLTASSQTYEESVILQPGLTHHWLNTSITPIAVTNPPSPTLSTPFLTNGFSVALGQDVPRDLKCADAQSALGFGCNISKDACRECHPIADGSVECQCREFDGEAILADPEKRLPLSINKQTFLSEGESVQVEQPYSPIQVHFRMSNFKLVSEITESTCRVIVNSLGGCYKCATGVQIKLSCFTNFGTSLAHIKCDDGISFVSRCSKEGIESTTNFAYNRSKIDTRCQVNCPGGKTPLQLQAQLLFIPIKWRLDKSIQSVRGEAPSKFNIDFIKYHPLSLFLSTFIPSIQFLVPLIFIFIIILIYIILRYKLKMLSKLAFFIPFILLNFLPGGEGVRDPKYTILPNPTKLFEKICLFREIIGGRSPDVFSPSDIALEKKALHKNCAIERNMCIPLSLVLQKNFAGNFGPSTFPLHKLSTLPLHKLQTNILKGPDVLKRKKSKINEAIKPGGGPIISLVLPLVIVSLLLSNFIFKISQINFYFYLNKYFLISQAMANNPETPQRGEHLASFLNRVMGPVDWDSSYLRHRAEGLISLVWKDLTFREQAMPVNRPILSRPAFIELVEPNISVERFFVRKGQPWHSGTSRKSRQNSRRVGHACWRSGHDHRDYIPLEKIFYKPEEPINPAKLPTPPPSFEQAVENPKEIKIVVSGVKTLTITFLLALSFSLCSADNHFNSIPSPVVSLISPVGPGFIISRTVLNVNNSDYFHCYYIRAKSVMSKRQANGDPAEAKRKAREHSYIEEFGPIQTTDDQQALEEWLDTDETTPLPTATTVIDMNNKESEGWKLVENNPVGTSTTPQFYSVLTLPAEQSLKNIGDKQQQQSLMAAPPQQQIGEIGKSESMGEIKGQIVDNLAASRLESRLAKEKKARHEAEAKAKAVQEDRAEQKLLLQTMLALLQSKGNEKKETESTPILGPNITASAPTIAVAPPDFSVPPPAPLPLKAVAVPSGRHKQEKLGLNQSSHSIIRNRPFVPRSDGQGSSRQSAGSRIPNSARAVETHLHAVRELARQLMEAVGNARAEINMDRLGEFNAEFVQEVLAVEAAARIMKRTIKTAFLHLNIQP</sequence>
<dbReference type="GO" id="GO:0015074">
    <property type="term" value="P:DNA integration"/>
    <property type="evidence" value="ECO:0007669"/>
    <property type="project" value="InterPro"/>
</dbReference>
<feature type="region of interest" description="Disordered" evidence="3">
    <location>
        <begin position="1811"/>
        <end position="1853"/>
    </location>
</feature>
<keyword evidence="1" id="KW-0479">Metal-binding</keyword>
<keyword evidence="4" id="KW-1133">Transmembrane helix</keyword>
<dbReference type="OrthoDB" id="2275149at2759"/>
<feature type="compositionally biased region" description="Basic and acidic residues" evidence="3">
    <location>
        <begin position="356"/>
        <end position="369"/>
    </location>
</feature>